<dbReference type="InterPro" id="IPR058913">
    <property type="entry name" value="Integrase_dom_put"/>
</dbReference>
<name>A0AAW0B0W7_9AGAR</name>
<evidence type="ECO:0000259" key="2">
    <source>
        <dbReference type="Pfam" id="PF24764"/>
    </source>
</evidence>
<keyword evidence="4" id="KW-1185">Reference proteome</keyword>
<reference evidence="3 4" key="1">
    <citation type="journal article" date="2024" name="J Genomics">
        <title>Draft genome sequencing and assembly of Favolaschia claudopus CIRM-BRFM 2984 isolated from oak limbs.</title>
        <authorList>
            <person name="Navarro D."/>
            <person name="Drula E."/>
            <person name="Chaduli D."/>
            <person name="Cazenave R."/>
            <person name="Ahrendt S."/>
            <person name="Wang J."/>
            <person name="Lipzen A."/>
            <person name="Daum C."/>
            <person name="Barry K."/>
            <person name="Grigoriev I.V."/>
            <person name="Favel A."/>
            <person name="Rosso M.N."/>
            <person name="Martin F."/>
        </authorList>
    </citation>
    <scope>NUCLEOTIDE SEQUENCE [LARGE SCALE GENOMIC DNA]</scope>
    <source>
        <strain evidence="3 4">CIRM-BRFM 2984</strain>
    </source>
</reference>
<evidence type="ECO:0000256" key="1">
    <source>
        <dbReference type="SAM" id="MobiDB-lite"/>
    </source>
</evidence>
<dbReference type="PANTHER" id="PTHR46791:SF5">
    <property type="entry name" value="CLR5 DOMAIN-CONTAINING PROTEIN-RELATED"/>
    <property type="match status" value="1"/>
</dbReference>
<sequence length="514" mass="56823">MSLPSLPPLPPNTGTGWSANIQLAHRSIVGAFDHACRLLRQEDGEAIRLNMASDTLTNETVPLLDELGLLGVPQTFTHACAHAIGPLVCELKLAALAAQGVERRNVTFLQPVEEVHTGKRGRPAKRINVDLLREAFSNKRNISVVNLAAALGVHRNVLAKKMKEAGISKQYETYTDAELDTLISELKATKPDSGRRYVVGALRNKGLRVQKERVRNSLARVDGLGQMLRKKTIRRRKYSVPRPNYLWHCDGHHKLILWGIVIHGFVDGYCRSLLALQANSNNRASTVLEVFLAAVKEFGAPSRVPTGRLSCGDRDLTAVNPLKDIRFVAELDKGVYPDPMEGVHPDTINRYYGVDGEELVRRPGQTGAGHVEEEDGAGERVEEEEDWVEDHESLAEAVTEDISHNIRHPAIKVARHCNPFRLPSTEQAFLGALQDIINRGIVPEGYGVLQKEWEDGSYPAWEAINPGTKGKEIIVALPHDVWLPRAVLFAQGLDVMSRCLALEEIKLGPVVHGQ</sequence>
<accession>A0AAW0B0W7</accession>
<comment type="caution">
    <text evidence="3">The sequence shown here is derived from an EMBL/GenBank/DDBJ whole genome shotgun (WGS) entry which is preliminary data.</text>
</comment>
<proteinExistence type="predicted"/>
<gene>
    <name evidence="3" type="ORF">R3P38DRAFT_2537011</name>
</gene>
<dbReference type="PANTHER" id="PTHR46791">
    <property type="entry name" value="EXPRESSED PROTEIN"/>
    <property type="match status" value="1"/>
</dbReference>
<organism evidence="3 4">
    <name type="scientific">Favolaschia claudopus</name>
    <dbReference type="NCBI Taxonomy" id="2862362"/>
    <lineage>
        <taxon>Eukaryota</taxon>
        <taxon>Fungi</taxon>
        <taxon>Dikarya</taxon>
        <taxon>Basidiomycota</taxon>
        <taxon>Agaricomycotina</taxon>
        <taxon>Agaricomycetes</taxon>
        <taxon>Agaricomycetidae</taxon>
        <taxon>Agaricales</taxon>
        <taxon>Marasmiineae</taxon>
        <taxon>Mycenaceae</taxon>
        <taxon>Favolaschia</taxon>
    </lineage>
</organism>
<protein>
    <recommendedName>
        <fullName evidence="2">Integrase core domain-containing protein</fullName>
    </recommendedName>
</protein>
<feature type="compositionally biased region" description="Acidic residues" evidence="1">
    <location>
        <begin position="372"/>
        <end position="385"/>
    </location>
</feature>
<evidence type="ECO:0000313" key="3">
    <source>
        <dbReference type="EMBL" id="KAK7019536.1"/>
    </source>
</evidence>
<feature type="domain" description="Integrase core" evidence="2">
    <location>
        <begin position="238"/>
        <end position="306"/>
    </location>
</feature>
<dbReference type="AlphaFoldDB" id="A0AAW0B0W7"/>
<dbReference type="EMBL" id="JAWWNJ010000043">
    <property type="protein sequence ID" value="KAK7019536.1"/>
    <property type="molecule type" value="Genomic_DNA"/>
</dbReference>
<dbReference type="Pfam" id="PF24764">
    <property type="entry name" value="rva_4"/>
    <property type="match status" value="1"/>
</dbReference>
<dbReference type="Proteomes" id="UP001362999">
    <property type="component" value="Unassembled WGS sequence"/>
</dbReference>
<feature type="region of interest" description="Disordered" evidence="1">
    <location>
        <begin position="362"/>
        <end position="385"/>
    </location>
</feature>
<evidence type="ECO:0000313" key="4">
    <source>
        <dbReference type="Proteomes" id="UP001362999"/>
    </source>
</evidence>